<organism evidence="1">
    <name type="scientific">Hyalella azteca</name>
    <name type="common">Amphipod</name>
    <dbReference type="NCBI Taxonomy" id="294128"/>
    <lineage>
        <taxon>Eukaryota</taxon>
        <taxon>Metazoa</taxon>
        <taxon>Ecdysozoa</taxon>
        <taxon>Arthropoda</taxon>
        <taxon>Crustacea</taxon>
        <taxon>Multicrustacea</taxon>
        <taxon>Malacostraca</taxon>
        <taxon>Eumalacostraca</taxon>
        <taxon>Peracarida</taxon>
        <taxon>Amphipoda</taxon>
        <taxon>Senticaudata</taxon>
        <taxon>Talitrida</taxon>
        <taxon>Talitroidea</taxon>
        <taxon>Hyalellidae</taxon>
        <taxon>Hyalella</taxon>
    </lineage>
</organism>
<dbReference type="EMBL" id="JQDR03000089">
    <property type="protein sequence ID" value="KAA0204050.1"/>
    <property type="molecule type" value="Genomic_DNA"/>
</dbReference>
<reference evidence="1" key="1">
    <citation type="submission" date="2014-08" db="EMBL/GenBank/DDBJ databases">
        <authorList>
            <person name="Murali S."/>
            <person name="Richards S."/>
            <person name="Bandaranaike D."/>
            <person name="Bellair M."/>
            <person name="Blankenburg K."/>
            <person name="Chao H."/>
            <person name="Dinh H."/>
            <person name="Doddapaneni H."/>
            <person name="Dugan-Rocha S."/>
            <person name="Elkadiri S."/>
            <person name="Gnanaolivu R."/>
            <person name="Hughes D."/>
            <person name="Lee S."/>
            <person name="Li M."/>
            <person name="Ming W."/>
            <person name="Munidasa M."/>
            <person name="Muniz J."/>
            <person name="Nguyen L."/>
            <person name="Osuji N."/>
            <person name="Pu L.-L."/>
            <person name="Puazo M."/>
            <person name="Skinner E."/>
            <person name="Qu C."/>
            <person name="Quiroz J."/>
            <person name="Raj R."/>
            <person name="Weissenberger G."/>
            <person name="Xin Y."/>
            <person name="Zou X."/>
            <person name="Han Y."/>
            <person name="Worley K."/>
            <person name="Muzny D."/>
            <person name="Gibbs R."/>
        </authorList>
    </citation>
    <scope>NUCLEOTIDE SEQUENCE</scope>
    <source>
        <strain evidence="1">HAZT.00-mixed</strain>
        <tissue evidence="1">Whole organism</tissue>
    </source>
</reference>
<dbReference type="Proteomes" id="UP000711488">
    <property type="component" value="Unassembled WGS sequence"/>
</dbReference>
<reference evidence="1" key="2">
    <citation type="journal article" date="2018" name="Environ. Sci. Technol.">
        <title>The Toxicogenome of Hyalella azteca: A Model for Sediment Ecotoxicology and Evolutionary Toxicology.</title>
        <authorList>
            <person name="Poynton H.C."/>
            <person name="Hasenbein S."/>
            <person name="Benoit J.B."/>
            <person name="Sepulveda M.S."/>
            <person name="Poelchau M.F."/>
            <person name="Hughes D.S.T."/>
            <person name="Murali S.C."/>
            <person name="Chen S."/>
            <person name="Glastad K.M."/>
            <person name="Goodisman M.A.D."/>
            <person name="Werren J.H."/>
            <person name="Vineis J.H."/>
            <person name="Bowen J.L."/>
            <person name="Friedrich M."/>
            <person name="Jones J."/>
            <person name="Robertson H.M."/>
            <person name="Feyereisen R."/>
            <person name="Mechler-Hickson A."/>
            <person name="Mathers N."/>
            <person name="Lee C.E."/>
            <person name="Colbourne J.K."/>
            <person name="Biales A."/>
            <person name="Johnston J.S."/>
            <person name="Wellborn G.A."/>
            <person name="Rosendale A.J."/>
            <person name="Cridge A.G."/>
            <person name="Munoz-Torres M.C."/>
            <person name="Bain P.A."/>
            <person name="Manny A.R."/>
            <person name="Major K.M."/>
            <person name="Lambert F.N."/>
            <person name="Vulpe C.D."/>
            <person name="Tuck P."/>
            <person name="Blalock B.J."/>
            <person name="Lin Y.Y."/>
            <person name="Smith M.E."/>
            <person name="Ochoa-Acuna H."/>
            <person name="Chen M.M."/>
            <person name="Childers C.P."/>
            <person name="Qu J."/>
            <person name="Dugan S."/>
            <person name="Lee S.L."/>
            <person name="Chao H."/>
            <person name="Dinh H."/>
            <person name="Han Y."/>
            <person name="Doddapaneni H."/>
            <person name="Worley K.C."/>
            <person name="Muzny D.M."/>
            <person name="Gibbs R.A."/>
            <person name="Richards S."/>
        </authorList>
    </citation>
    <scope>NUCLEOTIDE SEQUENCE</scope>
    <source>
        <strain evidence="1">HAZT.00-mixed</strain>
        <tissue evidence="1">Whole organism</tissue>
    </source>
</reference>
<sequence length="157" mass="17858">MSKRKHNPTGVARRLVRRSKLSSHGAAVVCHQLSDEDIEISAPCQSAIHKAIYTRAAQVKKDLVSTLHLEKWSINFDGKHIKGFEYQSVFIMSLSKAIKLTVLNLRNGKAEGLQEQLQKDSRMCLRSSICEDQLDDCCQDKHDYHQKTGVVWLQKIL</sequence>
<proteinExistence type="predicted"/>
<accession>A0A6A0HE00</accession>
<protein>
    <submittedName>
        <fullName evidence="1">Uncharacterized protein</fullName>
    </submittedName>
</protein>
<evidence type="ECO:0000313" key="1">
    <source>
        <dbReference type="EMBL" id="KAA0204050.1"/>
    </source>
</evidence>
<comment type="caution">
    <text evidence="1">The sequence shown here is derived from an EMBL/GenBank/DDBJ whole genome shotgun (WGS) entry which is preliminary data.</text>
</comment>
<gene>
    <name evidence="1" type="ORF">HAZT_HAZT007056</name>
</gene>
<reference evidence="1" key="3">
    <citation type="submission" date="2019-06" db="EMBL/GenBank/DDBJ databases">
        <authorList>
            <person name="Poynton C."/>
            <person name="Hasenbein S."/>
            <person name="Benoit J.B."/>
            <person name="Sepulveda M.S."/>
            <person name="Poelchau M.F."/>
            <person name="Murali S.C."/>
            <person name="Chen S."/>
            <person name="Glastad K.M."/>
            <person name="Werren J.H."/>
            <person name="Vineis J.H."/>
            <person name="Bowen J.L."/>
            <person name="Friedrich M."/>
            <person name="Jones J."/>
            <person name="Robertson H.M."/>
            <person name="Feyereisen R."/>
            <person name="Mechler-Hickson A."/>
            <person name="Mathers N."/>
            <person name="Lee C.E."/>
            <person name="Colbourne J.K."/>
            <person name="Biales A."/>
            <person name="Johnston J.S."/>
            <person name="Wellborn G.A."/>
            <person name="Rosendale A.J."/>
            <person name="Cridge A.G."/>
            <person name="Munoz-Torres M.C."/>
            <person name="Bain P.A."/>
            <person name="Manny A.R."/>
            <person name="Major K.M."/>
            <person name="Lambert F.N."/>
            <person name="Vulpe C.D."/>
            <person name="Tuck P."/>
            <person name="Blalock B.J."/>
            <person name="Lin Y.-Y."/>
            <person name="Smith M.E."/>
            <person name="Ochoa-Acuna H."/>
            <person name="Chen M.-J.M."/>
            <person name="Childers C.P."/>
            <person name="Qu J."/>
            <person name="Dugan S."/>
            <person name="Lee S.L."/>
            <person name="Chao H."/>
            <person name="Dinh H."/>
            <person name="Han Y."/>
            <person name="Doddapaneni H."/>
            <person name="Worley K.C."/>
            <person name="Muzny D.M."/>
            <person name="Gibbs R.A."/>
            <person name="Richards S."/>
        </authorList>
    </citation>
    <scope>NUCLEOTIDE SEQUENCE</scope>
    <source>
        <strain evidence="1">HAZT.00-mixed</strain>
        <tissue evidence="1">Whole organism</tissue>
    </source>
</reference>
<dbReference type="AlphaFoldDB" id="A0A6A0HE00"/>
<name>A0A6A0HE00_HYAAZ</name>